<evidence type="ECO:0000313" key="2">
    <source>
        <dbReference type="Proteomes" id="UP000054485"/>
    </source>
</evidence>
<gene>
    <name evidence="1" type="ORF">CY34DRAFT_93670</name>
</gene>
<accession>A0A0C9ZHJ8</accession>
<dbReference type="OrthoDB" id="2632672at2759"/>
<dbReference type="HOGENOM" id="CLU_112990_0_0_1"/>
<proteinExistence type="predicted"/>
<dbReference type="Proteomes" id="UP000054485">
    <property type="component" value="Unassembled WGS sequence"/>
</dbReference>
<evidence type="ECO:0000313" key="1">
    <source>
        <dbReference type="EMBL" id="KIK36880.1"/>
    </source>
</evidence>
<reference evidence="2" key="2">
    <citation type="submission" date="2015-01" db="EMBL/GenBank/DDBJ databases">
        <title>Evolutionary Origins and Diversification of the Mycorrhizal Mutualists.</title>
        <authorList>
            <consortium name="DOE Joint Genome Institute"/>
            <consortium name="Mycorrhizal Genomics Consortium"/>
            <person name="Kohler A."/>
            <person name="Kuo A."/>
            <person name="Nagy L.G."/>
            <person name="Floudas D."/>
            <person name="Copeland A."/>
            <person name="Barry K.W."/>
            <person name="Cichocki N."/>
            <person name="Veneault-Fourrey C."/>
            <person name="LaButti K."/>
            <person name="Lindquist E.A."/>
            <person name="Lipzen A."/>
            <person name="Lundell T."/>
            <person name="Morin E."/>
            <person name="Murat C."/>
            <person name="Riley R."/>
            <person name="Ohm R."/>
            <person name="Sun H."/>
            <person name="Tunlid A."/>
            <person name="Henrissat B."/>
            <person name="Grigoriev I.V."/>
            <person name="Hibbett D.S."/>
            <person name="Martin F."/>
        </authorList>
    </citation>
    <scope>NUCLEOTIDE SEQUENCE [LARGE SCALE GENOMIC DNA]</scope>
    <source>
        <strain evidence="2">UH-Slu-Lm8-n1</strain>
    </source>
</reference>
<name>A0A0C9ZHJ8_9AGAM</name>
<dbReference type="InParanoid" id="A0A0C9ZHJ8"/>
<sequence>MSAGHITDRNLFLVRDIFLTILRSGHNLSIGVLRSTSASLNGVSRASLNVTIMTSLRSNAKITGQLLSLVPTDTSLDAAQMFLWDGGYVTARSVIQGTSDSTARVIVVTVPGPLVEPVNPEPTFLRLREDINSDAFSQVNGGQSTWQIPRDAMQAACDLIWAKTTQMKLSLRSIASVTPLDAKSFPYKFSDGKSHFL</sequence>
<dbReference type="AlphaFoldDB" id="A0A0C9ZHJ8"/>
<protein>
    <submittedName>
        <fullName evidence="1">Uncharacterized protein</fullName>
    </submittedName>
</protein>
<reference evidence="1 2" key="1">
    <citation type="submission" date="2014-04" db="EMBL/GenBank/DDBJ databases">
        <authorList>
            <consortium name="DOE Joint Genome Institute"/>
            <person name="Kuo A."/>
            <person name="Ruytinx J."/>
            <person name="Rineau F."/>
            <person name="Colpaert J."/>
            <person name="Kohler A."/>
            <person name="Nagy L.G."/>
            <person name="Floudas D."/>
            <person name="Copeland A."/>
            <person name="Barry K.W."/>
            <person name="Cichocki N."/>
            <person name="Veneault-Fourrey C."/>
            <person name="LaButti K."/>
            <person name="Lindquist E.A."/>
            <person name="Lipzen A."/>
            <person name="Lundell T."/>
            <person name="Morin E."/>
            <person name="Murat C."/>
            <person name="Sun H."/>
            <person name="Tunlid A."/>
            <person name="Henrissat B."/>
            <person name="Grigoriev I.V."/>
            <person name="Hibbett D.S."/>
            <person name="Martin F."/>
            <person name="Nordberg H.P."/>
            <person name="Cantor M.N."/>
            <person name="Hua S.X."/>
        </authorList>
    </citation>
    <scope>NUCLEOTIDE SEQUENCE [LARGE SCALE GENOMIC DNA]</scope>
    <source>
        <strain evidence="1 2">UH-Slu-Lm8-n1</strain>
    </source>
</reference>
<organism evidence="1 2">
    <name type="scientific">Suillus luteus UH-Slu-Lm8-n1</name>
    <dbReference type="NCBI Taxonomy" id="930992"/>
    <lineage>
        <taxon>Eukaryota</taxon>
        <taxon>Fungi</taxon>
        <taxon>Dikarya</taxon>
        <taxon>Basidiomycota</taxon>
        <taxon>Agaricomycotina</taxon>
        <taxon>Agaricomycetes</taxon>
        <taxon>Agaricomycetidae</taxon>
        <taxon>Boletales</taxon>
        <taxon>Suillineae</taxon>
        <taxon>Suillaceae</taxon>
        <taxon>Suillus</taxon>
    </lineage>
</organism>
<keyword evidence="2" id="KW-1185">Reference proteome</keyword>
<dbReference type="EMBL" id="KN835492">
    <property type="protein sequence ID" value="KIK36880.1"/>
    <property type="molecule type" value="Genomic_DNA"/>
</dbReference>